<dbReference type="Proteomes" id="UP000530268">
    <property type="component" value="Unassembled WGS sequence"/>
</dbReference>
<sequence>MKDIHSLLANLHRPRLLIRAARIGAENYRRDGHLPRLLGYGELPRHGPALIRLMEIEAEHEQSRCNTGAGYSVAAHVDVLIAIIGEADQLRAQEHVPQPIL</sequence>
<dbReference type="Pfam" id="PF20083">
    <property type="entry name" value="DUF6477"/>
    <property type="match status" value="1"/>
</dbReference>
<accession>A0A7W6E6V4</accession>
<dbReference type="InterPro" id="IPR045516">
    <property type="entry name" value="DUF6477"/>
</dbReference>
<organism evidence="1 2">
    <name type="scientific">Sulfitobacter undariae</name>
    <dbReference type="NCBI Taxonomy" id="1563671"/>
    <lineage>
        <taxon>Bacteria</taxon>
        <taxon>Pseudomonadati</taxon>
        <taxon>Pseudomonadota</taxon>
        <taxon>Alphaproteobacteria</taxon>
        <taxon>Rhodobacterales</taxon>
        <taxon>Roseobacteraceae</taxon>
        <taxon>Sulfitobacter</taxon>
    </lineage>
</organism>
<dbReference type="RefSeq" id="WP_184565630.1">
    <property type="nucleotide sequence ID" value="NZ_JACIEI010000006.1"/>
</dbReference>
<dbReference type="EMBL" id="JACIEI010000006">
    <property type="protein sequence ID" value="MBB3994526.1"/>
    <property type="molecule type" value="Genomic_DNA"/>
</dbReference>
<dbReference type="AlphaFoldDB" id="A0A7W6E6V4"/>
<evidence type="ECO:0000313" key="2">
    <source>
        <dbReference type="Proteomes" id="UP000530268"/>
    </source>
</evidence>
<protein>
    <submittedName>
        <fullName evidence="1">Uncharacterized protein</fullName>
    </submittedName>
</protein>
<evidence type="ECO:0000313" key="1">
    <source>
        <dbReference type="EMBL" id="MBB3994526.1"/>
    </source>
</evidence>
<keyword evidence="2" id="KW-1185">Reference proteome</keyword>
<proteinExistence type="predicted"/>
<comment type="caution">
    <text evidence="1">The sequence shown here is derived from an EMBL/GenBank/DDBJ whole genome shotgun (WGS) entry which is preliminary data.</text>
</comment>
<gene>
    <name evidence="1" type="ORF">GGR95_002172</name>
</gene>
<name>A0A7W6E6V4_9RHOB</name>
<reference evidence="1 2" key="1">
    <citation type="submission" date="2020-08" db="EMBL/GenBank/DDBJ databases">
        <title>Genomic Encyclopedia of Type Strains, Phase IV (KMG-IV): sequencing the most valuable type-strain genomes for metagenomic binning, comparative biology and taxonomic classification.</title>
        <authorList>
            <person name="Goeker M."/>
        </authorList>
    </citation>
    <scope>NUCLEOTIDE SEQUENCE [LARGE SCALE GENOMIC DNA]</scope>
    <source>
        <strain evidence="1 2">DSM 102234</strain>
    </source>
</reference>